<evidence type="ECO:0000256" key="1">
    <source>
        <dbReference type="SAM" id="MobiDB-lite"/>
    </source>
</evidence>
<dbReference type="EMBL" id="CAKKNE010000001">
    <property type="protein sequence ID" value="CAH0363886.1"/>
    <property type="molecule type" value="Genomic_DNA"/>
</dbReference>
<organism evidence="2 3">
    <name type="scientific">Pelagomonas calceolata</name>
    <dbReference type="NCBI Taxonomy" id="35677"/>
    <lineage>
        <taxon>Eukaryota</taxon>
        <taxon>Sar</taxon>
        <taxon>Stramenopiles</taxon>
        <taxon>Ochrophyta</taxon>
        <taxon>Pelagophyceae</taxon>
        <taxon>Pelagomonadales</taxon>
        <taxon>Pelagomonadaceae</taxon>
        <taxon>Pelagomonas</taxon>
    </lineage>
</organism>
<comment type="caution">
    <text evidence="2">The sequence shown here is derived from an EMBL/GenBank/DDBJ whole genome shotgun (WGS) entry which is preliminary data.</text>
</comment>
<evidence type="ECO:0000313" key="3">
    <source>
        <dbReference type="Proteomes" id="UP000789595"/>
    </source>
</evidence>
<gene>
    <name evidence="2" type="ORF">PECAL_1P02270</name>
</gene>
<name>A0A8J2SAP8_9STRA</name>
<feature type="region of interest" description="Disordered" evidence="1">
    <location>
        <begin position="62"/>
        <end position="100"/>
    </location>
</feature>
<dbReference type="AlphaFoldDB" id="A0A8J2SAP8"/>
<keyword evidence="3" id="KW-1185">Reference proteome</keyword>
<dbReference type="Proteomes" id="UP000789595">
    <property type="component" value="Unassembled WGS sequence"/>
</dbReference>
<protein>
    <submittedName>
        <fullName evidence="2">Uncharacterized protein</fullName>
    </submittedName>
</protein>
<proteinExistence type="predicted"/>
<evidence type="ECO:0000313" key="2">
    <source>
        <dbReference type="EMBL" id="CAH0363886.1"/>
    </source>
</evidence>
<feature type="compositionally biased region" description="Basic and acidic residues" evidence="1">
    <location>
        <begin position="67"/>
        <end position="100"/>
    </location>
</feature>
<reference evidence="2" key="1">
    <citation type="submission" date="2021-11" db="EMBL/GenBank/DDBJ databases">
        <authorList>
            <consortium name="Genoscope - CEA"/>
            <person name="William W."/>
        </authorList>
    </citation>
    <scope>NUCLEOTIDE SEQUENCE</scope>
</reference>
<sequence length="141" mass="15173">MAAMAATMPPGEPEDEAAVKAEAMAIVAQAKKDIKLREEARGEMKKASTKDDIQALINKRLAQSFADRPKAPEKPKEAPPAKKEAPKEAPPDPEATKKEAAAIVAAANKDYKQRLADREKAKTATAEDLQAMINAKLNISK</sequence>
<accession>A0A8J2SAP8</accession>